<gene>
    <name evidence="7" type="ORF">HZ995_09405</name>
</gene>
<dbReference type="InterPro" id="IPR036388">
    <property type="entry name" value="WH-like_DNA-bd_sf"/>
</dbReference>
<dbReference type="NCBIfam" id="TIGR02937">
    <property type="entry name" value="sigma70-ECF"/>
    <property type="match status" value="1"/>
</dbReference>
<feature type="domain" description="RNA polymerase sigma factor 70 region 4 type 2" evidence="5">
    <location>
        <begin position="100"/>
        <end position="152"/>
    </location>
</feature>
<keyword evidence="4" id="KW-0804">Transcription</keyword>
<dbReference type="InterPro" id="IPR013324">
    <property type="entry name" value="RNA_pol_sigma_r3/r4-like"/>
</dbReference>
<reference evidence="7" key="1">
    <citation type="submission" date="2020-07" db="EMBL/GenBank/DDBJ databases">
        <title>Genome sequences of bacteria associated with the marine, planktonic diatom Thalassiosira profunda strain ECT2AJA-044.</title>
        <authorList>
            <person name="Gargas C.B."/>
            <person name="Roberts W.R."/>
            <person name="Alverson A.J."/>
        </authorList>
    </citation>
    <scope>NUCLEOTIDE SEQUENCE</scope>
    <source>
        <strain evidence="7">ECT2AJA-044</strain>
    </source>
</reference>
<dbReference type="InterPro" id="IPR013325">
    <property type="entry name" value="RNA_pol_sigma_r2"/>
</dbReference>
<dbReference type="SUPFAM" id="SSF88946">
    <property type="entry name" value="Sigma2 domain of RNA polymerase sigma factors"/>
    <property type="match status" value="1"/>
</dbReference>
<name>A0A975EME5_9RHOB</name>
<keyword evidence="2" id="KW-0805">Transcription regulation</keyword>
<dbReference type="GO" id="GO:0016987">
    <property type="term" value="F:sigma factor activity"/>
    <property type="evidence" value="ECO:0007669"/>
    <property type="project" value="UniProtKB-KW"/>
</dbReference>
<accession>A0A975EME5</accession>
<dbReference type="GO" id="GO:0006352">
    <property type="term" value="P:DNA-templated transcription initiation"/>
    <property type="evidence" value="ECO:0007669"/>
    <property type="project" value="InterPro"/>
</dbReference>
<evidence type="ECO:0000256" key="1">
    <source>
        <dbReference type="ARBA" id="ARBA00010641"/>
    </source>
</evidence>
<evidence type="ECO:0000259" key="5">
    <source>
        <dbReference type="Pfam" id="PF08281"/>
    </source>
</evidence>
<evidence type="ECO:0000256" key="2">
    <source>
        <dbReference type="ARBA" id="ARBA00023015"/>
    </source>
</evidence>
<dbReference type="InterPro" id="IPR039425">
    <property type="entry name" value="RNA_pol_sigma-70-like"/>
</dbReference>
<dbReference type="GO" id="GO:0003677">
    <property type="term" value="F:DNA binding"/>
    <property type="evidence" value="ECO:0007669"/>
    <property type="project" value="InterPro"/>
</dbReference>
<dbReference type="SUPFAM" id="SSF88659">
    <property type="entry name" value="Sigma3 and sigma4 domains of RNA polymerase sigma factors"/>
    <property type="match status" value="1"/>
</dbReference>
<dbReference type="Gene3D" id="1.10.1740.10">
    <property type="match status" value="1"/>
</dbReference>
<dbReference type="InterPro" id="IPR053866">
    <property type="entry name" value="PhyR_sigma2"/>
</dbReference>
<dbReference type="InterPro" id="IPR013249">
    <property type="entry name" value="RNA_pol_sigma70_r4_t2"/>
</dbReference>
<organism evidence="7 8">
    <name type="scientific">Cognatishimia activa</name>
    <dbReference type="NCBI Taxonomy" id="1715691"/>
    <lineage>
        <taxon>Bacteria</taxon>
        <taxon>Pseudomonadati</taxon>
        <taxon>Pseudomonadota</taxon>
        <taxon>Alphaproteobacteria</taxon>
        <taxon>Rhodobacterales</taxon>
        <taxon>Paracoccaceae</taxon>
        <taxon>Cognatishimia</taxon>
    </lineage>
</organism>
<dbReference type="Gene3D" id="1.10.10.10">
    <property type="entry name" value="Winged helix-like DNA-binding domain superfamily/Winged helix DNA-binding domain"/>
    <property type="match status" value="1"/>
</dbReference>
<dbReference type="RefSeq" id="WP_209355410.1">
    <property type="nucleotide sequence ID" value="NZ_CP060010.1"/>
</dbReference>
<dbReference type="Pfam" id="PF08281">
    <property type="entry name" value="Sigma70_r4_2"/>
    <property type="match status" value="1"/>
</dbReference>
<dbReference type="Pfam" id="PF22029">
    <property type="entry name" value="PhyR_sigma2"/>
    <property type="match status" value="1"/>
</dbReference>
<comment type="similarity">
    <text evidence="1">Belongs to the sigma-70 factor family. ECF subfamily.</text>
</comment>
<keyword evidence="3" id="KW-0731">Sigma factor</keyword>
<evidence type="ECO:0000256" key="4">
    <source>
        <dbReference type="ARBA" id="ARBA00023163"/>
    </source>
</evidence>
<sequence length="167" mass="19081">MATFDVQLKESLPHLWRYGFSLTRAHHQTDDLVQDTVERGILKRSLWDALHPLRPWLMKIELNIFRDKYRAKARAQEVAMEDDFDIGADDRTIEARSELRAVMKRMNDLPDEQRQPLLLVSIGGLSYAQAAEVLDVPIGTIMSRISRARAFLNKEAAPQVPGIRSAT</sequence>
<dbReference type="PANTHER" id="PTHR43133:SF25">
    <property type="entry name" value="RNA POLYMERASE SIGMA FACTOR RFAY-RELATED"/>
    <property type="match status" value="1"/>
</dbReference>
<dbReference type="InterPro" id="IPR014284">
    <property type="entry name" value="RNA_pol_sigma-70_dom"/>
</dbReference>
<dbReference type="CDD" id="cd06171">
    <property type="entry name" value="Sigma70_r4"/>
    <property type="match status" value="1"/>
</dbReference>
<dbReference type="EMBL" id="CP060010">
    <property type="protein sequence ID" value="QTN34724.1"/>
    <property type="molecule type" value="Genomic_DNA"/>
</dbReference>
<protein>
    <submittedName>
        <fullName evidence="7">RNA polymerase sigma factor</fullName>
    </submittedName>
</protein>
<evidence type="ECO:0000259" key="6">
    <source>
        <dbReference type="Pfam" id="PF22029"/>
    </source>
</evidence>
<proteinExistence type="inferred from homology"/>
<feature type="domain" description="PhyR sigma2" evidence="6">
    <location>
        <begin position="9"/>
        <end position="60"/>
    </location>
</feature>
<evidence type="ECO:0000313" key="7">
    <source>
        <dbReference type="EMBL" id="QTN34724.1"/>
    </source>
</evidence>
<evidence type="ECO:0000256" key="3">
    <source>
        <dbReference type="ARBA" id="ARBA00023082"/>
    </source>
</evidence>
<dbReference type="PANTHER" id="PTHR43133">
    <property type="entry name" value="RNA POLYMERASE ECF-TYPE SIGMA FACTO"/>
    <property type="match status" value="1"/>
</dbReference>
<dbReference type="AlphaFoldDB" id="A0A975EME5"/>
<dbReference type="KEGG" id="cact:HZ995_09405"/>
<dbReference type="Proteomes" id="UP000665026">
    <property type="component" value="Chromosome"/>
</dbReference>
<evidence type="ECO:0000313" key="8">
    <source>
        <dbReference type="Proteomes" id="UP000665026"/>
    </source>
</evidence>